<dbReference type="EMBL" id="JAQQWM010000009">
    <property type="protein sequence ID" value="KAK8046525.1"/>
    <property type="molecule type" value="Genomic_DNA"/>
</dbReference>
<organism evidence="1 2">
    <name type="scientific">Apiospora saccharicola</name>
    <dbReference type="NCBI Taxonomy" id="335842"/>
    <lineage>
        <taxon>Eukaryota</taxon>
        <taxon>Fungi</taxon>
        <taxon>Dikarya</taxon>
        <taxon>Ascomycota</taxon>
        <taxon>Pezizomycotina</taxon>
        <taxon>Sordariomycetes</taxon>
        <taxon>Xylariomycetidae</taxon>
        <taxon>Amphisphaeriales</taxon>
        <taxon>Apiosporaceae</taxon>
        <taxon>Apiospora</taxon>
    </lineage>
</organism>
<protein>
    <submittedName>
        <fullName evidence="1">Uncharacterized protein</fullName>
    </submittedName>
</protein>
<dbReference type="Proteomes" id="UP001446871">
    <property type="component" value="Unassembled WGS sequence"/>
</dbReference>
<accession>A0ABR1TIQ7</accession>
<comment type="caution">
    <text evidence="1">The sequence shown here is derived from an EMBL/GenBank/DDBJ whole genome shotgun (WGS) entry which is preliminary data.</text>
</comment>
<gene>
    <name evidence="1" type="ORF">PG996_014589</name>
</gene>
<evidence type="ECO:0000313" key="2">
    <source>
        <dbReference type="Proteomes" id="UP001446871"/>
    </source>
</evidence>
<reference evidence="1 2" key="1">
    <citation type="submission" date="2023-01" db="EMBL/GenBank/DDBJ databases">
        <title>Analysis of 21 Apiospora genomes using comparative genomics revels a genus with tremendous synthesis potential of carbohydrate active enzymes and secondary metabolites.</title>
        <authorList>
            <person name="Sorensen T."/>
        </authorList>
    </citation>
    <scope>NUCLEOTIDE SEQUENCE [LARGE SCALE GENOMIC DNA]</scope>
    <source>
        <strain evidence="1 2">CBS 83171</strain>
    </source>
</reference>
<evidence type="ECO:0000313" key="1">
    <source>
        <dbReference type="EMBL" id="KAK8046525.1"/>
    </source>
</evidence>
<sequence length="76" mass="8337">MLKPLVITMTCGFGHSWLVPMACGINTDLLVRYAGQHTPLARLGPDLAGNASGLERATMLQQFVYHFEYNLPESDG</sequence>
<keyword evidence="2" id="KW-1185">Reference proteome</keyword>
<name>A0ABR1TIQ7_9PEZI</name>
<proteinExistence type="predicted"/>